<keyword evidence="1" id="KW-0472">Membrane</keyword>
<keyword evidence="1" id="KW-0812">Transmembrane</keyword>
<evidence type="ECO:0000313" key="3">
    <source>
        <dbReference type="Proteomes" id="UP000267128"/>
    </source>
</evidence>
<feature type="transmembrane region" description="Helical" evidence="1">
    <location>
        <begin position="46"/>
        <end position="64"/>
    </location>
</feature>
<dbReference type="AlphaFoldDB" id="A0A3N0CPU7"/>
<gene>
    <name evidence="2" type="ORF">EFK50_03610</name>
</gene>
<feature type="transmembrane region" description="Helical" evidence="1">
    <location>
        <begin position="103"/>
        <end position="120"/>
    </location>
</feature>
<keyword evidence="1" id="KW-1133">Transmembrane helix</keyword>
<dbReference type="OrthoDB" id="4240769at2"/>
<organism evidence="2 3">
    <name type="scientific">Nocardioides marmoriginsengisoli</name>
    <dbReference type="NCBI Taxonomy" id="661483"/>
    <lineage>
        <taxon>Bacteria</taxon>
        <taxon>Bacillati</taxon>
        <taxon>Actinomycetota</taxon>
        <taxon>Actinomycetes</taxon>
        <taxon>Propionibacteriales</taxon>
        <taxon>Nocardioidaceae</taxon>
        <taxon>Nocardioides</taxon>
    </lineage>
</organism>
<comment type="caution">
    <text evidence="2">The sequence shown here is derived from an EMBL/GenBank/DDBJ whole genome shotgun (WGS) entry which is preliminary data.</text>
</comment>
<dbReference type="Pfam" id="PF19609">
    <property type="entry name" value="DUF6114"/>
    <property type="match status" value="1"/>
</dbReference>
<feature type="transmembrane region" description="Helical" evidence="1">
    <location>
        <begin position="76"/>
        <end position="96"/>
    </location>
</feature>
<evidence type="ECO:0000313" key="2">
    <source>
        <dbReference type="EMBL" id="RNL65497.1"/>
    </source>
</evidence>
<keyword evidence="3" id="KW-1185">Reference proteome</keyword>
<feature type="transmembrane region" description="Helical" evidence="1">
    <location>
        <begin position="126"/>
        <end position="143"/>
    </location>
</feature>
<reference evidence="2 3" key="1">
    <citation type="submission" date="2018-11" db="EMBL/GenBank/DDBJ databases">
        <authorList>
            <person name="Li F."/>
        </authorList>
    </citation>
    <scope>NUCLEOTIDE SEQUENCE [LARGE SCALE GENOMIC DNA]</scope>
    <source>
        <strain evidence="2 3">Gsoil 097</strain>
    </source>
</reference>
<sequence length="159" mass="17086">MVEAVRLHQATSLQRARVRLGAAAAATRRGASRFRRELRAFRRTRPFWGGLWLALAGIEIVYWTQNPIALVVGGGWGRSAGYVIGGGLVLLGVAAWFTPLYRALFGILGFLLGLGAFVGANLGGFLLGSVLAILGGSMVWGWGEKQPRRPRRGRRAAGS</sequence>
<dbReference type="InterPro" id="IPR046096">
    <property type="entry name" value="DUF6114"/>
</dbReference>
<proteinExistence type="predicted"/>
<protein>
    <submittedName>
        <fullName evidence="2">Uncharacterized protein</fullName>
    </submittedName>
</protein>
<evidence type="ECO:0000256" key="1">
    <source>
        <dbReference type="SAM" id="Phobius"/>
    </source>
</evidence>
<dbReference type="Proteomes" id="UP000267128">
    <property type="component" value="Unassembled WGS sequence"/>
</dbReference>
<name>A0A3N0CPU7_9ACTN</name>
<dbReference type="EMBL" id="RJSE01000003">
    <property type="protein sequence ID" value="RNL65497.1"/>
    <property type="molecule type" value="Genomic_DNA"/>
</dbReference>
<accession>A0A3N0CPU7</accession>